<evidence type="ECO:0000313" key="5">
    <source>
        <dbReference type="EMBL" id="KZV37442.1"/>
    </source>
</evidence>
<dbReference type="Proteomes" id="UP000250235">
    <property type="component" value="Unassembled WGS sequence"/>
</dbReference>
<keyword evidence="5" id="KW-0762">Sugar transport</keyword>
<keyword evidence="4" id="KW-0472">Membrane</keyword>
<evidence type="ECO:0000256" key="4">
    <source>
        <dbReference type="SAM" id="Phobius"/>
    </source>
</evidence>
<keyword evidence="4" id="KW-1133">Transmembrane helix</keyword>
<evidence type="ECO:0000256" key="2">
    <source>
        <dbReference type="ARBA" id="ARBA00022448"/>
    </source>
</evidence>
<keyword evidence="4" id="KW-0812">Transmembrane</keyword>
<gene>
    <name evidence="5" type="ORF">F511_24849</name>
</gene>
<evidence type="ECO:0000256" key="1">
    <source>
        <dbReference type="ARBA" id="ARBA00010992"/>
    </source>
</evidence>
<dbReference type="OrthoDB" id="1651023at2759"/>
<dbReference type="PANTHER" id="PTHR23500">
    <property type="entry name" value="SOLUTE CARRIER FAMILY 2, FACILITATED GLUCOSE TRANSPORTER"/>
    <property type="match status" value="1"/>
</dbReference>
<comment type="similarity">
    <text evidence="3">Belongs to the major facilitator superfamily. Phosphate:H(+) symporter (TC 2.A.1.9) family.</text>
</comment>
<proteinExistence type="inferred from homology"/>
<dbReference type="InterPro" id="IPR045262">
    <property type="entry name" value="STP/PLT_plant"/>
</dbReference>
<dbReference type="InterPro" id="IPR036259">
    <property type="entry name" value="MFS_trans_sf"/>
</dbReference>
<keyword evidence="6" id="KW-1185">Reference proteome</keyword>
<evidence type="ECO:0000313" key="6">
    <source>
        <dbReference type="Proteomes" id="UP000250235"/>
    </source>
</evidence>
<accession>A0A2Z7BS52</accession>
<evidence type="ECO:0000256" key="3">
    <source>
        <dbReference type="ARBA" id="ARBA00044504"/>
    </source>
</evidence>
<feature type="transmembrane region" description="Helical" evidence="4">
    <location>
        <begin position="41"/>
        <end position="64"/>
    </location>
</feature>
<dbReference type="EMBL" id="KV003125">
    <property type="protein sequence ID" value="KZV37442.1"/>
    <property type="molecule type" value="Genomic_DNA"/>
</dbReference>
<organism evidence="5 6">
    <name type="scientific">Dorcoceras hygrometricum</name>
    <dbReference type="NCBI Taxonomy" id="472368"/>
    <lineage>
        <taxon>Eukaryota</taxon>
        <taxon>Viridiplantae</taxon>
        <taxon>Streptophyta</taxon>
        <taxon>Embryophyta</taxon>
        <taxon>Tracheophyta</taxon>
        <taxon>Spermatophyta</taxon>
        <taxon>Magnoliopsida</taxon>
        <taxon>eudicotyledons</taxon>
        <taxon>Gunneridae</taxon>
        <taxon>Pentapetalae</taxon>
        <taxon>asterids</taxon>
        <taxon>lamiids</taxon>
        <taxon>Lamiales</taxon>
        <taxon>Gesneriaceae</taxon>
        <taxon>Didymocarpoideae</taxon>
        <taxon>Trichosporeae</taxon>
        <taxon>Loxocarpinae</taxon>
        <taxon>Dorcoceras</taxon>
    </lineage>
</organism>
<comment type="similarity">
    <text evidence="1">Belongs to the major facilitator superfamily. Sugar transporter (TC 2.A.1.1) family.</text>
</comment>
<reference evidence="5 6" key="1">
    <citation type="journal article" date="2015" name="Proc. Natl. Acad. Sci. U.S.A.">
        <title>The resurrection genome of Boea hygrometrica: A blueprint for survival of dehydration.</title>
        <authorList>
            <person name="Xiao L."/>
            <person name="Yang G."/>
            <person name="Zhang L."/>
            <person name="Yang X."/>
            <person name="Zhao S."/>
            <person name="Ji Z."/>
            <person name="Zhou Q."/>
            <person name="Hu M."/>
            <person name="Wang Y."/>
            <person name="Chen M."/>
            <person name="Xu Y."/>
            <person name="Jin H."/>
            <person name="Xiao X."/>
            <person name="Hu G."/>
            <person name="Bao F."/>
            <person name="Hu Y."/>
            <person name="Wan P."/>
            <person name="Li L."/>
            <person name="Deng X."/>
            <person name="Kuang T."/>
            <person name="Xiang C."/>
            <person name="Zhu J.K."/>
            <person name="Oliver M.J."/>
            <person name="He Y."/>
        </authorList>
    </citation>
    <scope>NUCLEOTIDE SEQUENCE [LARGE SCALE GENOMIC DNA]</scope>
    <source>
        <strain evidence="6">cv. XS01</strain>
    </source>
</reference>
<name>A0A2Z7BS52_9LAMI</name>
<keyword evidence="2" id="KW-0813">Transport</keyword>
<protein>
    <submittedName>
        <fullName evidence="5">Sugar transport protein 7</fullName>
    </submittedName>
</protein>
<dbReference type="AlphaFoldDB" id="A0A2Z7BS52"/>
<feature type="transmembrane region" description="Helical" evidence="4">
    <location>
        <begin position="84"/>
        <end position="103"/>
    </location>
</feature>
<dbReference type="PANTHER" id="PTHR23500:SF109">
    <property type="entry name" value="SUGAR TRANSPORT PROTEIN 7"/>
    <property type="match status" value="1"/>
</dbReference>
<dbReference type="GO" id="GO:0015144">
    <property type="term" value="F:carbohydrate transmembrane transporter activity"/>
    <property type="evidence" value="ECO:0007669"/>
    <property type="project" value="InterPro"/>
</dbReference>
<sequence length="107" mass="11458">MSSLETKNGKRLESKVSCNVGRAIVEAGVAKERAEEYKGRVTAYVIIACLVAVVGGSLFGYDIGISVKNLAHENNYCNYNNQKLAAFTSSLYLASLVSSLYLAGLDS</sequence>
<dbReference type="Gene3D" id="1.20.1250.20">
    <property type="entry name" value="MFS general substrate transporter like domains"/>
    <property type="match status" value="1"/>
</dbReference>